<accession>A0A6B0YRN5</accession>
<reference evidence="1" key="1">
    <citation type="submission" date="2019-09" db="EMBL/GenBank/DDBJ databases">
        <title>Characterisation of the sponge microbiome using genome-centric metagenomics.</title>
        <authorList>
            <person name="Engelberts J.P."/>
            <person name="Robbins S.J."/>
            <person name="De Goeij J.M."/>
            <person name="Aranda M."/>
            <person name="Bell S.C."/>
            <person name="Webster N.S."/>
        </authorList>
    </citation>
    <scope>NUCLEOTIDE SEQUENCE</scope>
    <source>
        <strain evidence="1">SB0664_bin_27</strain>
    </source>
</reference>
<dbReference type="EMBL" id="VXRG01000084">
    <property type="protein sequence ID" value="MXY93764.1"/>
    <property type="molecule type" value="Genomic_DNA"/>
</dbReference>
<comment type="caution">
    <text evidence="1">The sequence shown here is derived from an EMBL/GenBank/DDBJ whole genome shotgun (WGS) entry which is preliminary data.</text>
</comment>
<dbReference type="AlphaFoldDB" id="A0A6B0YRN5"/>
<organism evidence="1">
    <name type="scientific">Caldilineaceae bacterium SB0664_bin_27</name>
    <dbReference type="NCBI Taxonomy" id="2605260"/>
    <lineage>
        <taxon>Bacteria</taxon>
        <taxon>Bacillati</taxon>
        <taxon>Chloroflexota</taxon>
        <taxon>Caldilineae</taxon>
        <taxon>Caldilineales</taxon>
        <taxon>Caldilineaceae</taxon>
    </lineage>
</organism>
<dbReference type="PANTHER" id="PTHR34613:SF1">
    <property type="entry name" value="SLL6017 PROTEIN"/>
    <property type="match status" value="1"/>
</dbReference>
<protein>
    <submittedName>
        <fullName evidence="1">Rpn family recombination-promoting nuclease/putative transposase</fullName>
    </submittedName>
</protein>
<sequence>MADFDPIAKHLIYTYPADFARFALQRDDIEVVEVLDTEQPTVRRTDSLLHVRVAGEEALVHHEFQTTDSTDPPMPRRMAGYIGYLIERYGLPTYSSVIYLRPDAGRNDPGYYLQERHGFRVLVQYQVIRLIELDGQRMLDAGHSGLIPFAPLMQQPAGVEAEEWLRQCVNRAQAVPMDETLKANYLADLAILSGLVYNLETITTIIAEETMYESSVVQYFTEKGIEQGSRERAVEDLLDVLEIRFGLAASDPLATRIGAIKDVQRLKQLFRAAIQVPSLEAFSNLLDADE</sequence>
<gene>
    <name evidence="1" type="ORF">F4Y42_09985</name>
</gene>
<name>A0A6B0YRN5_9CHLR</name>
<evidence type="ECO:0000313" key="1">
    <source>
        <dbReference type="EMBL" id="MXY93764.1"/>
    </source>
</evidence>
<proteinExistence type="predicted"/>
<dbReference type="PANTHER" id="PTHR34613">
    <property type="entry name" value="SLL0800 PROTEIN"/>
    <property type="match status" value="1"/>
</dbReference>